<feature type="region of interest" description="Disordered" evidence="1">
    <location>
        <begin position="220"/>
        <end position="250"/>
    </location>
</feature>
<evidence type="ECO:0000313" key="3">
    <source>
        <dbReference type="EMBL" id="KAG5398143.1"/>
    </source>
</evidence>
<dbReference type="EMBL" id="JADBGQ010000005">
    <property type="protein sequence ID" value="KAG5397809.1"/>
    <property type="molecule type" value="Genomic_DNA"/>
</dbReference>
<accession>A0ABQ7MJ10</accession>
<comment type="caution">
    <text evidence="3">The sequence shown here is derived from an EMBL/GenBank/DDBJ whole genome shotgun (WGS) entry which is preliminary data.</text>
</comment>
<feature type="compositionally biased region" description="Acidic residues" evidence="1">
    <location>
        <begin position="239"/>
        <end position="250"/>
    </location>
</feature>
<sequence length="250" mass="28317">MNLFASTGALLSDCSDTTISIDVQKNPSIDITLYATMLTFFSSWFQMSSSETNARNRELRSKRRFDETSSSSNPQRHPWPSPENTPFDVPGYANSKAAINSKECRQHPLSDDWDDYDSLFYNAWLGISNEPTKFLDRPILKKLGIEGDLRCMPDEAFLRNPRNMSRRPTSIRRTRTRDAQAPPLPDFPNIPDIPMQDQGDFQRFVVDALQAIWARVSCHSRRATGAQAPAPAARRDPSPEDDEATDEDTD</sequence>
<evidence type="ECO:0000313" key="2">
    <source>
        <dbReference type="EMBL" id="KAG5397809.1"/>
    </source>
</evidence>
<feature type="compositionally biased region" description="Low complexity" evidence="1">
    <location>
        <begin position="223"/>
        <end position="232"/>
    </location>
</feature>
<dbReference type="EMBL" id="JADBGQ010000005">
    <property type="protein sequence ID" value="KAG5398143.1"/>
    <property type="molecule type" value="Genomic_DNA"/>
</dbReference>
<feature type="region of interest" description="Disordered" evidence="1">
    <location>
        <begin position="160"/>
        <end position="190"/>
    </location>
</feature>
<keyword evidence="4" id="KW-1185">Reference proteome</keyword>
<evidence type="ECO:0000256" key="1">
    <source>
        <dbReference type="SAM" id="MobiDB-lite"/>
    </source>
</evidence>
<organism evidence="3 4">
    <name type="scientific">Brassica rapa subsp. trilocularis</name>
    <dbReference type="NCBI Taxonomy" id="1813537"/>
    <lineage>
        <taxon>Eukaryota</taxon>
        <taxon>Viridiplantae</taxon>
        <taxon>Streptophyta</taxon>
        <taxon>Embryophyta</taxon>
        <taxon>Tracheophyta</taxon>
        <taxon>Spermatophyta</taxon>
        <taxon>Magnoliopsida</taxon>
        <taxon>eudicotyledons</taxon>
        <taxon>Gunneridae</taxon>
        <taxon>Pentapetalae</taxon>
        <taxon>rosids</taxon>
        <taxon>malvids</taxon>
        <taxon>Brassicales</taxon>
        <taxon>Brassicaceae</taxon>
        <taxon>Brassiceae</taxon>
        <taxon>Brassica</taxon>
    </lineage>
</organism>
<evidence type="ECO:0000313" key="4">
    <source>
        <dbReference type="Proteomes" id="UP000823674"/>
    </source>
</evidence>
<protein>
    <submittedName>
        <fullName evidence="3">Uncharacterized protein</fullName>
    </submittedName>
</protein>
<feature type="region of interest" description="Disordered" evidence="1">
    <location>
        <begin position="55"/>
        <end position="92"/>
    </location>
</feature>
<name>A0ABQ7MJ10_BRACM</name>
<proteinExistence type="predicted"/>
<gene>
    <name evidence="3" type="primary">A05g507800.1_BraROA</name>
    <name evidence="2" type="synonym">A05g506710.1_BraROA</name>
    <name evidence="2" type="ORF">IGI04_019623</name>
    <name evidence="3" type="ORF">IGI04_019957</name>
</gene>
<reference evidence="3 4" key="1">
    <citation type="submission" date="2021-03" db="EMBL/GenBank/DDBJ databases">
        <authorList>
            <person name="King G.J."/>
            <person name="Bancroft I."/>
            <person name="Baten A."/>
            <person name="Bloomfield J."/>
            <person name="Borpatragohain P."/>
            <person name="He Z."/>
            <person name="Irish N."/>
            <person name="Irwin J."/>
            <person name="Liu K."/>
            <person name="Mauleon R.P."/>
            <person name="Moore J."/>
            <person name="Morris R."/>
            <person name="Ostergaard L."/>
            <person name="Wang B."/>
            <person name="Wells R."/>
        </authorList>
    </citation>
    <scope>NUCLEOTIDE SEQUENCE [LARGE SCALE GENOMIC DNA]</scope>
    <source>
        <strain evidence="3">R-o-18</strain>
        <tissue evidence="3">Leaf</tissue>
    </source>
</reference>
<dbReference type="Proteomes" id="UP000823674">
    <property type="component" value="Chromosome A05"/>
</dbReference>
<feature type="compositionally biased region" description="Basic and acidic residues" evidence="1">
    <location>
        <begin position="55"/>
        <end position="67"/>
    </location>
</feature>